<dbReference type="PANTHER" id="PTHR42783">
    <property type="entry name" value="GLUTAMATE SYNTHASE [NADPH] SMALL CHAIN"/>
    <property type="match status" value="1"/>
</dbReference>
<organism evidence="5 6">
    <name type="scientific">Ramlibacter albus</name>
    <dbReference type="NCBI Taxonomy" id="2079448"/>
    <lineage>
        <taxon>Bacteria</taxon>
        <taxon>Pseudomonadati</taxon>
        <taxon>Pseudomonadota</taxon>
        <taxon>Betaproteobacteria</taxon>
        <taxon>Burkholderiales</taxon>
        <taxon>Comamonadaceae</taxon>
        <taxon>Ramlibacter</taxon>
    </lineage>
</organism>
<dbReference type="Pfam" id="PF14691">
    <property type="entry name" value="Fer4_20"/>
    <property type="match status" value="1"/>
</dbReference>
<accession>A0A923MCF4</accession>
<dbReference type="InterPro" id="IPR028261">
    <property type="entry name" value="DPD_II"/>
</dbReference>
<gene>
    <name evidence="5" type="ORF">H8R02_26890</name>
</gene>
<dbReference type="Pfam" id="PF07992">
    <property type="entry name" value="Pyr_redox_2"/>
    <property type="match status" value="1"/>
</dbReference>
<dbReference type="GO" id="GO:0046872">
    <property type="term" value="F:metal ion binding"/>
    <property type="evidence" value="ECO:0007669"/>
    <property type="project" value="UniProtKB-KW"/>
</dbReference>
<dbReference type="SUPFAM" id="SSF51971">
    <property type="entry name" value="Nucleotide-binding domain"/>
    <property type="match status" value="1"/>
</dbReference>
<dbReference type="PROSITE" id="PS00198">
    <property type="entry name" value="4FE4S_FER_1"/>
    <property type="match status" value="1"/>
</dbReference>
<dbReference type="PROSITE" id="PS51379">
    <property type="entry name" value="4FE4S_FER_2"/>
    <property type="match status" value="1"/>
</dbReference>
<dbReference type="Gene3D" id="3.30.70.20">
    <property type="match status" value="1"/>
</dbReference>
<sequence length="560" mass="59115">MTAALPPTAWTTGTTEVFKTGTWRSMLPRHVARPSPCHQACPVNGEIATWIGHARAGDLRRAWEVLTVNNPFPAIAGRVCHHPCEAACNRAAYDEAVSVCRLERSVGDAALARGWAFDVPALEAPGHVAVVGGGPSGLSAAYQLRRRGWRVSLHEAAPKLGGLMRYGIPAYRLPRDVLDAEIGRIVAMGVEVHCNSPLEDAAALDRLIATHDAVYAATGAARPKTLPQFPPRAPWLLQASDYLARSSEGVRAPLGRRVIVVGGGSAAMDVARTARRGGSEVAVVALEPRDRMPAQADEVHEALEEGVTFHHGAMVCSSRALPGGGVAVDCVHVAFEAAVPGGPPRVKPLPGNEFSLSADAVIVAIGQDAELSPFTSCGTTGAVLQVDIGQSTSRDKLWAGGDLASMARFVTEAVGMGKRAAIDIDRRLRGKTLEAASRNVPLEFAWNATRAAPVAIAEIATWHHTHGRRPAAVRAGAKQRLATGGEVQIALSAAELQGEAERCFSCGSCTACDNCYSYCPDLAVKRVDGGYTVLADYCKGCGVCVRECPTGSMLLQEETR</sequence>
<evidence type="ECO:0000259" key="4">
    <source>
        <dbReference type="PROSITE" id="PS51379"/>
    </source>
</evidence>
<keyword evidence="6" id="KW-1185">Reference proteome</keyword>
<name>A0A923MCF4_9BURK</name>
<evidence type="ECO:0000313" key="5">
    <source>
        <dbReference type="EMBL" id="MBC5768120.1"/>
    </source>
</evidence>
<dbReference type="InterPro" id="IPR017896">
    <property type="entry name" value="4Fe4S_Fe-S-bd"/>
</dbReference>
<reference evidence="5" key="1">
    <citation type="submission" date="2020-08" db="EMBL/GenBank/DDBJ databases">
        <title>Ramlibacter sp. GTP1 16S ribosomal RNA gene genome sequencing and assembly.</title>
        <authorList>
            <person name="Kang M."/>
        </authorList>
    </citation>
    <scope>NUCLEOTIDE SEQUENCE</scope>
    <source>
        <strain evidence="5">GTP1</strain>
    </source>
</reference>
<dbReference type="SUPFAM" id="SSF46548">
    <property type="entry name" value="alpha-helical ferredoxin"/>
    <property type="match status" value="2"/>
</dbReference>
<dbReference type="InterPro" id="IPR009051">
    <property type="entry name" value="Helical_ferredxn"/>
</dbReference>
<dbReference type="Gene3D" id="3.50.50.60">
    <property type="entry name" value="FAD/NAD(P)-binding domain"/>
    <property type="match status" value="2"/>
</dbReference>
<comment type="caution">
    <text evidence="5">The sequence shown here is derived from an EMBL/GenBank/DDBJ whole genome shotgun (WGS) entry which is preliminary data.</text>
</comment>
<dbReference type="PANTHER" id="PTHR42783:SF3">
    <property type="entry name" value="GLUTAMATE SYNTHASE [NADPH] SMALL CHAIN-RELATED"/>
    <property type="match status" value="1"/>
</dbReference>
<dbReference type="PRINTS" id="PR00419">
    <property type="entry name" value="ADXRDTASE"/>
</dbReference>
<feature type="domain" description="4Fe-4S ferredoxin-type" evidence="4">
    <location>
        <begin position="529"/>
        <end position="558"/>
    </location>
</feature>
<dbReference type="Pfam" id="PF00037">
    <property type="entry name" value="Fer4"/>
    <property type="match status" value="1"/>
</dbReference>
<protein>
    <submittedName>
        <fullName evidence="5">FAD-dependent oxidoreductase</fullName>
    </submittedName>
</protein>
<evidence type="ECO:0000256" key="3">
    <source>
        <dbReference type="ARBA" id="ARBA00023014"/>
    </source>
</evidence>
<dbReference type="EMBL" id="JACORU010000015">
    <property type="protein sequence ID" value="MBC5768120.1"/>
    <property type="molecule type" value="Genomic_DNA"/>
</dbReference>
<dbReference type="GO" id="GO:0051536">
    <property type="term" value="F:iron-sulfur cluster binding"/>
    <property type="evidence" value="ECO:0007669"/>
    <property type="project" value="UniProtKB-KW"/>
</dbReference>
<dbReference type="GO" id="GO:0016491">
    <property type="term" value="F:oxidoreductase activity"/>
    <property type="evidence" value="ECO:0007669"/>
    <property type="project" value="InterPro"/>
</dbReference>
<dbReference type="InterPro" id="IPR017900">
    <property type="entry name" value="4Fe4S_Fe_S_CS"/>
</dbReference>
<keyword evidence="1" id="KW-0479">Metal-binding</keyword>
<dbReference type="InterPro" id="IPR036188">
    <property type="entry name" value="FAD/NAD-bd_sf"/>
</dbReference>
<keyword evidence="2" id="KW-0408">Iron</keyword>
<keyword evidence="3" id="KW-0411">Iron-sulfur</keyword>
<evidence type="ECO:0000313" key="6">
    <source>
        <dbReference type="Proteomes" id="UP000596827"/>
    </source>
</evidence>
<dbReference type="Gene3D" id="1.10.1060.10">
    <property type="entry name" value="Alpha-helical ferredoxin"/>
    <property type="match status" value="1"/>
</dbReference>
<dbReference type="InterPro" id="IPR023753">
    <property type="entry name" value="FAD/NAD-binding_dom"/>
</dbReference>
<dbReference type="AlphaFoldDB" id="A0A923MCF4"/>
<proteinExistence type="predicted"/>
<evidence type="ECO:0000256" key="1">
    <source>
        <dbReference type="ARBA" id="ARBA00022723"/>
    </source>
</evidence>
<dbReference type="RefSeq" id="WP_187084609.1">
    <property type="nucleotide sequence ID" value="NZ_JACORU010000015.1"/>
</dbReference>
<dbReference type="Proteomes" id="UP000596827">
    <property type="component" value="Unassembled WGS sequence"/>
</dbReference>
<evidence type="ECO:0000256" key="2">
    <source>
        <dbReference type="ARBA" id="ARBA00023004"/>
    </source>
</evidence>